<dbReference type="PANTHER" id="PTHR46969:SF1">
    <property type="entry name" value="BIFUNCTIONAL PROTEIN HLDE"/>
    <property type="match status" value="1"/>
</dbReference>
<evidence type="ECO:0000313" key="5">
    <source>
        <dbReference type="Proteomes" id="UP000269883"/>
    </source>
</evidence>
<dbReference type="GO" id="GO:0005829">
    <property type="term" value="C:cytosol"/>
    <property type="evidence" value="ECO:0007669"/>
    <property type="project" value="TreeGrafter"/>
</dbReference>
<keyword evidence="2" id="KW-0418">Kinase</keyword>
<sequence length="344" mass="37348">MTDRKKLLDALPRLAGGKVLIIGDLVLDHYVVGQVARISPEAPVPVVHVEQERYILGGAGNVARNIKALGGEPTIVGICGMDTDGERMRRLLREAGVTAHAVCDSERPTIRKTRIVAQNQQVVRVDYEKTHVMSDGVTEQLFDYIRDEVHEAGVIILSDYGKGLVTAAFMERLWKLLDSMENRPQVFVDPKTRNFDLYQGVDLLTPNSKEAQEGAGIELETADKHSVLRTGLKIFKKLKNANLLITLGPKGMALFQGPEHVTHIPTAARKVFDVTGAGDTVIAMLGLAVARGLDLITACELANLAAGIVVAEVGTASATVDDIRQLLEEGCELPPRSSWFGEAD</sequence>
<organism evidence="4 5">
    <name type="scientific">Desulfovibrio ferrophilus</name>
    <dbReference type="NCBI Taxonomy" id="241368"/>
    <lineage>
        <taxon>Bacteria</taxon>
        <taxon>Pseudomonadati</taxon>
        <taxon>Thermodesulfobacteriota</taxon>
        <taxon>Desulfovibrionia</taxon>
        <taxon>Desulfovibrionales</taxon>
        <taxon>Desulfovibrionaceae</taxon>
        <taxon>Desulfovibrio</taxon>
    </lineage>
</organism>
<dbReference type="SUPFAM" id="SSF53613">
    <property type="entry name" value="Ribokinase-like"/>
    <property type="match status" value="1"/>
</dbReference>
<protein>
    <submittedName>
        <fullName evidence="4">RfaE bifunctional protein</fullName>
    </submittedName>
</protein>
<dbReference type="InterPro" id="IPR029056">
    <property type="entry name" value="Ribokinase-like"/>
</dbReference>
<dbReference type="PANTHER" id="PTHR46969">
    <property type="entry name" value="BIFUNCTIONAL PROTEIN HLDE"/>
    <property type="match status" value="1"/>
</dbReference>
<dbReference type="GO" id="GO:0016773">
    <property type="term" value="F:phosphotransferase activity, alcohol group as acceptor"/>
    <property type="evidence" value="ECO:0007669"/>
    <property type="project" value="InterPro"/>
</dbReference>
<dbReference type="PROSITE" id="PS00583">
    <property type="entry name" value="PFKB_KINASES_1"/>
    <property type="match status" value="1"/>
</dbReference>
<dbReference type="RefSeq" id="WP_126380291.1">
    <property type="nucleotide sequence ID" value="NZ_AP017378.1"/>
</dbReference>
<dbReference type="NCBIfam" id="TIGR02198">
    <property type="entry name" value="rfaE_dom_I"/>
    <property type="match status" value="1"/>
</dbReference>
<dbReference type="GO" id="GO:0033785">
    <property type="term" value="F:heptose 7-phosphate kinase activity"/>
    <property type="evidence" value="ECO:0007669"/>
    <property type="project" value="TreeGrafter"/>
</dbReference>
<evidence type="ECO:0000256" key="1">
    <source>
        <dbReference type="ARBA" id="ARBA00022679"/>
    </source>
</evidence>
<dbReference type="InterPro" id="IPR011913">
    <property type="entry name" value="RfaE_dom_I"/>
</dbReference>
<evidence type="ECO:0000256" key="2">
    <source>
        <dbReference type="ARBA" id="ARBA00022777"/>
    </source>
</evidence>
<dbReference type="Pfam" id="PF00294">
    <property type="entry name" value="PfkB"/>
    <property type="match status" value="1"/>
</dbReference>
<keyword evidence="5" id="KW-1185">Reference proteome</keyword>
<dbReference type="KEGG" id="dfl:DFE_2654"/>
<dbReference type="AlphaFoldDB" id="A0A2Z6B1R4"/>
<dbReference type="Gene3D" id="3.40.1190.20">
    <property type="match status" value="1"/>
</dbReference>
<dbReference type="OrthoDB" id="9802794at2"/>
<dbReference type="Proteomes" id="UP000269883">
    <property type="component" value="Chromosome"/>
</dbReference>
<name>A0A2Z6B1R4_9BACT</name>
<accession>A0A2Z6B1R4</accession>
<evidence type="ECO:0000313" key="4">
    <source>
        <dbReference type="EMBL" id="BBD09380.1"/>
    </source>
</evidence>
<evidence type="ECO:0000259" key="3">
    <source>
        <dbReference type="Pfam" id="PF00294"/>
    </source>
</evidence>
<dbReference type="CDD" id="cd01172">
    <property type="entry name" value="RfaE_like"/>
    <property type="match status" value="1"/>
</dbReference>
<keyword evidence="1" id="KW-0808">Transferase</keyword>
<dbReference type="InterPro" id="IPR002173">
    <property type="entry name" value="Carboh/pur_kinase_PfkB_CS"/>
</dbReference>
<proteinExistence type="predicted"/>
<feature type="domain" description="Carbohydrate kinase PfkB" evidence="3">
    <location>
        <begin position="19"/>
        <end position="318"/>
    </location>
</feature>
<gene>
    <name evidence="4" type="ORF">DFE_2654</name>
</gene>
<dbReference type="InterPro" id="IPR011611">
    <property type="entry name" value="PfkB_dom"/>
</dbReference>
<dbReference type="GO" id="GO:0033786">
    <property type="term" value="F:heptose-1-phosphate adenylyltransferase activity"/>
    <property type="evidence" value="ECO:0007669"/>
    <property type="project" value="TreeGrafter"/>
</dbReference>
<dbReference type="FunFam" id="3.40.1190.20:FF:000002">
    <property type="entry name" value="Bifunctional protein HldE"/>
    <property type="match status" value="1"/>
</dbReference>
<dbReference type="EMBL" id="AP017378">
    <property type="protein sequence ID" value="BBD09380.1"/>
    <property type="molecule type" value="Genomic_DNA"/>
</dbReference>
<reference evidence="4 5" key="1">
    <citation type="journal article" date="2018" name="Sci. Adv.">
        <title>Multi-heme cytochromes provide a pathway for survival in energy-limited environments.</title>
        <authorList>
            <person name="Deng X."/>
            <person name="Dohmae N."/>
            <person name="Nealson K.H."/>
            <person name="Hashimoto K."/>
            <person name="Okamoto A."/>
        </authorList>
    </citation>
    <scope>NUCLEOTIDE SEQUENCE [LARGE SCALE GENOMIC DNA]</scope>
    <source>
        <strain evidence="4 5">IS5</strain>
    </source>
</reference>